<evidence type="ECO:0000313" key="1">
    <source>
        <dbReference type="EMBL" id="MBG9986122.1"/>
    </source>
</evidence>
<evidence type="ECO:0000313" key="2">
    <source>
        <dbReference type="Proteomes" id="UP000721415"/>
    </source>
</evidence>
<dbReference type="RefSeq" id="WP_197115038.1">
    <property type="nucleotide sequence ID" value="NZ_JACBXQ010000002.1"/>
</dbReference>
<proteinExistence type="predicted"/>
<gene>
    <name evidence="1" type="ORF">HZY91_04345</name>
</gene>
<sequence>MQEELKAQYLRLENNSDEKKWVAEIVGEDPTFRLSRVFLPEIEKGVYAIFDGIYQIHGIHPGITPFNKEYCRVHHGHMQRNLSMQDVLQKVPELMAEEPRRNARIKYQIRGILEEITQAVDHELIRNNMEYQIEQLDNLEETKSLMATLSQLIKQKDQMIKHYQKLLTTEQGYE</sequence>
<dbReference type="Proteomes" id="UP000721415">
    <property type="component" value="Unassembled WGS sequence"/>
</dbReference>
<comment type="caution">
    <text evidence="1">The sequence shown here is derived from an EMBL/GenBank/DDBJ whole genome shotgun (WGS) entry which is preliminary data.</text>
</comment>
<name>A0ABS0LPR2_9LACT</name>
<organism evidence="1 2">
    <name type="scientific">Facklamia lactis</name>
    <dbReference type="NCBI Taxonomy" id="2749967"/>
    <lineage>
        <taxon>Bacteria</taxon>
        <taxon>Bacillati</taxon>
        <taxon>Bacillota</taxon>
        <taxon>Bacilli</taxon>
        <taxon>Lactobacillales</taxon>
        <taxon>Aerococcaceae</taxon>
        <taxon>Facklamia</taxon>
    </lineage>
</organism>
<dbReference type="EMBL" id="JACBXQ010000002">
    <property type="protein sequence ID" value="MBG9986122.1"/>
    <property type="molecule type" value="Genomic_DNA"/>
</dbReference>
<protein>
    <submittedName>
        <fullName evidence="1">Uncharacterized protein</fullName>
    </submittedName>
</protein>
<accession>A0ABS0LPR2</accession>
<keyword evidence="2" id="KW-1185">Reference proteome</keyword>
<reference evidence="1 2" key="1">
    <citation type="submission" date="2020-07" db="EMBL/GenBank/DDBJ databases">
        <title>Facklamia lactis sp. nov., isolated from raw milk.</title>
        <authorList>
            <person name="Doll E.V."/>
            <person name="Huptas C."/>
            <person name="Staib L."/>
            <person name="Wenning M."/>
            <person name="Scherer S."/>
        </authorList>
    </citation>
    <scope>NUCLEOTIDE SEQUENCE [LARGE SCALE GENOMIC DNA]</scope>
    <source>
        <strain evidence="1 2">DSM 111018</strain>
    </source>
</reference>